<dbReference type="EMBL" id="JBHUFV010000008">
    <property type="protein sequence ID" value="MFD1931109.1"/>
    <property type="molecule type" value="Genomic_DNA"/>
</dbReference>
<keyword evidence="2" id="KW-1185">Reference proteome</keyword>
<evidence type="ECO:0000313" key="1">
    <source>
        <dbReference type="EMBL" id="MFD1931109.1"/>
    </source>
</evidence>
<dbReference type="RefSeq" id="WP_379570160.1">
    <property type="nucleotide sequence ID" value="NZ_JBHUFV010000008.1"/>
</dbReference>
<protein>
    <submittedName>
        <fullName evidence="1">Uncharacterized protein</fullName>
    </submittedName>
</protein>
<reference evidence="2" key="1">
    <citation type="journal article" date="2019" name="Int. J. Syst. Evol. Microbiol.">
        <title>The Global Catalogue of Microorganisms (GCM) 10K type strain sequencing project: providing services to taxonomists for standard genome sequencing and annotation.</title>
        <authorList>
            <consortium name="The Broad Institute Genomics Platform"/>
            <consortium name="The Broad Institute Genome Sequencing Center for Infectious Disease"/>
            <person name="Wu L."/>
            <person name="Ma J."/>
        </authorList>
    </citation>
    <scope>NUCLEOTIDE SEQUENCE [LARGE SCALE GENOMIC DNA]</scope>
    <source>
        <strain evidence="2">ICMP 6774ER</strain>
    </source>
</reference>
<proteinExistence type="predicted"/>
<accession>A0ABW4SRT9</accession>
<organism evidence="1 2">
    <name type="scientific">Nonomuraea mangrovi</name>
    <dbReference type="NCBI Taxonomy" id="2316207"/>
    <lineage>
        <taxon>Bacteria</taxon>
        <taxon>Bacillati</taxon>
        <taxon>Actinomycetota</taxon>
        <taxon>Actinomycetes</taxon>
        <taxon>Streptosporangiales</taxon>
        <taxon>Streptosporangiaceae</taxon>
        <taxon>Nonomuraea</taxon>
    </lineage>
</organism>
<comment type="caution">
    <text evidence="1">The sequence shown here is derived from an EMBL/GenBank/DDBJ whole genome shotgun (WGS) entry which is preliminary data.</text>
</comment>
<sequence length="353" mass="37145">MTTLLHGPATAFDEPVVALSPPAELFNGRAAALQVTDLFHRGDHIMGRFEGSGLVGFKVAAGGRRLRVKVVLSVDATSVPGWHLPEGPGEVRAAHLPPRLLQVRAQGRLRQCVLLKGGKGTMSARVVFDLMPEEVPDDGLVCVEVLDIAEGRDVSREVRDAMAGTIMDGGAAGVRIDRVAFEECPDGAKTPLGEAMDGARCEVVSLVSSGGLAHLNRRGTRPLRTGLFVVNPVPPGVFGSGGRLTVRLGSRADTSANRPATARDRALMRRALLRVGGEAKRVRHAAREAMCSAAPYVEGVMSVQDGGLTRPVRSTDGNTLELDLPAPVASPLLVVVAPREGAVPTLVSASWIP</sequence>
<name>A0ABW4SRT9_9ACTN</name>
<dbReference type="Proteomes" id="UP001597368">
    <property type="component" value="Unassembled WGS sequence"/>
</dbReference>
<gene>
    <name evidence="1" type="ORF">ACFSKW_06410</name>
</gene>
<evidence type="ECO:0000313" key="2">
    <source>
        <dbReference type="Proteomes" id="UP001597368"/>
    </source>
</evidence>